<keyword evidence="2" id="KW-1133">Transmembrane helix</keyword>
<feature type="domain" description="SGNH hydrolase-type esterase" evidence="3">
    <location>
        <begin position="123"/>
        <end position="298"/>
    </location>
</feature>
<gene>
    <name evidence="4" type="ORF">JL106_15055</name>
</gene>
<sequence length="320" mass="32232">MGQRSAPADHPPARRLRTVVAGTGLLAGVTAGLTGALGLTLARQGRTATRVIEAAALEAARRDGTLTPSVSGAVGGPAQRAGDTAAQVRLPRGDGVYRPDGTGPYRSTGGGPGARRTVTVAMVGDSTAVGYGCRTAAELPGVVLAVGLAARTDRPVRLVTRGVVGAGAADLARQLAAALPAAPDVVVIVVGANDIRDKVPPHRSAHRLGEAVATLRGQGIPVVVGTCPDFGVIAPIPQPLRTVLHQWSRRLAELQERAVTAAGGRAVAIGRLVSPEFAGRPDLFAADGFHPSGPGYARAVAALLPEVVAGLAERTPVSGG</sequence>
<dbReference type="PANTHER" id="PTHR30383">
    <property type="entry name" value="THIOESTERASE 1/PROTEASE 1/LYSOPHOSPHOLIPASE L1"/>
    <property type="match status" value="1"/>
</dbReference>
<dbReference type="SUPFAM" id="SSF52266">
    <property type="entry name" value="SGNH hydrolase"/>
    <property type="match status" value="1"/>
</dbReference>
<dbReference type="GO" id="GO:0004622">
    <property type="term" value="F:phosphatidylcholine lysophospholipase activity"/>
    <property type="evidence" value="ECO:0007669"/>
    <property type="project" value="TreeGrafter"/>
</dbReference>
<keyword evidence="2" id="KW-0472">Membrane</keyword>
<protein>
    <submittedName>
        <fullName evidence="4">SGNH/GDSL hydrolase family protein</fullName>
    </submittedName>
</protein>
<dbReference type="InterPro" id="IPR036514">
    <property type="entry name" value="SGNH_hydro_sf"/>
</dbReference>
<dbReference type="RefSeq" id="WP_205261561.1">
    <property type="nucleotide sequence ID" value="NZ_JAERWK010000020.1"/>
</dbReference>
<keyword evidence="5" id="KW-1185">Reference proteome</keyword>
<dbReference type="PANTHER" id="PTHR30383:SF5">
    <property type="entry name" value="SGNH HYDROLASE-TYPE ESTERASE DOMAIN-CONTAINING PROTEIN"/>
    <property type="match status" value="1"/>
</dbReference>
<dbReference type="AlphaFoldDB" id="A0A938YDC7"/>
<name>A0A938YDC7_9ACTN</name>
<dbReference type="Pfam" id="PF13472">
    <property type="entry name" value="Lipase_GDSL_2"/>
    <property type="match status" value="1"/>
</dbReference>
<evidence type="ECO:0000313" key="5">
    <source>
        <dbReference type="Proteomes" id="UP000663792"/>
    </source>
</evidence>
<evidence type="ECO:0000313" key="4">
    <source>
        <dbReference type="EMBL" id="MBM9468602.1"/>
    </source>
</evidence>
<feature type="region of interest" description="Disordered" evidence="1">
    <location>
        <begin position="91"/>
        <end position="113"/>
    </location>
</feature>
<keyword evidence="2" id="KW-0812">Transmembrane</keyword>
<dbReference type="InterPro" id="IPR051532">
    <property type="entry name" value="Ester_Hydrolysis_Enzymes"/>
</dbReference>
<organism evidence="4 5">
    <name type="scientific">Nakamurella leprariae</name>
    <dbReference type="NCBI Taxonomy" id="2803911"/>
    <lineage>
        <taxon>Bacteria</taxon>
        <taxon>Bacillati</taxon>
        <taxon>Actinomycetota</taxon>
        <taxon>Actinomycetes</taxon>
        <taxon>Nakamurellales</taxon>
        <taxon>Nakamurellaceae</taxon>
        <taxon>Nakamurella</taxon>
    </lineage>
</organism>
<evidence type="ECO:0000259" key="3">
    <source>
        <dbReference type="Pfam" id="PF13472"/>
    </source>
</evidence>
<dbReference type="Proteomes" id="UP000663792">
    <property type="component" value="Unassembled WGS sequence"/>
</dbReference>
<dbReference type="CDD" id="cd01836">
    <property type="entry name" value="FeeA_FeeB_like"/>
    <property type="match status" value="1"/>
</dbReference>
<keyword evidence="4" id="KW-0378">Hydrolase</keyword>
<dbReference type="InterPro" id="IPR013830">
    <property type="entry name" value="SGNH_hydro"/>
</dbReference>
<evidence type="ECO:0000256" key="2">
    <source>
        <dbReference type="SAM" id="Phobius"/>
    </source>
</evidence>
<reference evidence="4" key="1">
    <citation type="submission" date="2021-01" db="EMBL/GenBank/DDBJ databases">
        <title>YIM 132084 draft genome.</title>
        <authorList>
            <person name="An D."/>
        </authorList>
    </citation>
    <scope>NUCLEOTIDE SEQUENCE</scope>
    <source>
        <strain evidence="4">YIM 132084</strain>
    </source>
</reference>
<dbReference type="EMBL" id="JAERWK010000020">
    <property type="protein sequence ID" value="MBM9468602.1"/>
    <property type="molecule type" value="Genomic_DNA"/>
</dbReference>
<evidence type="ECO:0000256" key="1">
    <source>
        <dbReference type="SAM" id="MobiDB-lite"/>
    </source>
</evidence>
<accession>A0A938YDC7</accession>
<feature type="transmembrane region" description="Helical" evidence="2">
    <location>
        <begin position="20"/>
        <end position="42"/>
    </location>
</feature>
<comment type="caution">
    <text evidence="4">The sequence shown here is derived from an EMBL/GenBank/DDBJ whole genome shotgun (WGS) entry which is preliminary data.</text>
</comment>
<dbReference type="Gene3D" id="3.40.50.1110">
    <property type="entry name" value="SGNH hydrolase"/>
    <property type="match status" value="1"/>
</dbReference>
<proteinExistence type="predicted"/>